<evidence type="ECO:0000256" key="2">
    <source>
        <dbReference type="ARBA" id="ARBA00023277"/>
    </source>
</evidence>
<evidence type="ECO:0000256" key="1">
    <source>
        <dbReference type="ARBA" id="ARBA00023235"/>
    </source>
</evidence>
<protein>
    <submittedName>
        <fullName evidence="3">Fucose isomerase</fullName>
    </submittedName>
</protein>
<sequence length="505" mass="55940">MEKDLKGAVEELGCRLERAHPYKEREQHGFIASQREGLEVFAGIDKQRPIIIAESVWQYSYHVLPGLIDHKGPILTLANWSGTWPGLVGMLNLNGCLTKAGITYATLWGEDFTAADFRKKLKQWLESGAIDHDTSHVIPLRNLPLPDRAAAVADSIAEDIRRNKSILGIFDEGCMGMYNAIIPDELLFPSGFVKERLSQSALYAAMRQTPESEARDVYRWLVGKGFTFKLGSDEATELTEAQILEQCKMYIAALRIGDRYGCEAIGIQYQLGLTDLCPASDLAEGLLNNSDRPPVKNAAGEVIRGGLPFVHFNEVDECAGIDGILTNRVHRALGQPPETTLHDIRWGDADRSGSTDDYVWVFEISGAAPPAHHIGGYAGTVGERQPPMYFRLGGSTCKGVARPGEIVWSRIFIENGQLHMDLGRAKVVELPEEETERRLRETTYQWPVMNAVLYGVTRDQMMARHKANHIQVAYAENAEAAELCLYTKAALADKLGMNVSLCGCH</sequence>
<keyword evidence="2" id="KW-0119">Carbohydrate metabolism</keyword>
<dbReference type="InterPro" id="IPR009015">
    <property type="entry name" value="Fucose_isomerase_N/cen_sf"/>
</dbReference>
<gene>
    <name evidence="3" type="ORF">KJ970_13670</name>
</gene>
<dbReference type="GO" id="GO:0030145">
    <property type="term" value="F:manganese ion binding"/>
    <property type="evidence" value="ECO:0007669"/>
    <property type="project" value="InterPro"/>
</dbReference>
<dbReference type="PANTHER" id="PTHR37840:SF1">
    <property type="entry name" value="L-FUCOSE ISOMERASE"/>
    <property type="match status" value="1"/>
</dbReference>
<dbReference type="GO" id="GO:0008790">
    <property type="term" value="F:arabinose isomerase activity"/>
    <property type="evidence" value="ECO:0007669"/>
    <property type="project" value="TreeGrafter"/>
</dbReference>
<evidence type="ECO:0000313" key="4">
    <source>
        <dbReference type="Proteomes" id="UP000777784"/>
    </source>
</evidence>
<comment type="caution">
    <text evidence="3">The sequence shown here is derived from an EMBL/GenBank/DDBJ whole genome shotgun (WGS) entry which is preliminary data.</text>
</comment>
<dbReference type="PANTHER" id="PTHR37840">
    <property type="entry name" value="L-FUCOSE ISOMERASE"/>
    <property type="match status" value="1"/>
</dbReference>
<dbReference type="SUPFAM" id="SSF53743">
    <property type="entry name" value="FucI/AraA N-terminal and middle domains"/>
    <property type="match status" value="1"/>
</dbReference>
<dbReference type="InterPro" id="IPR005763">
    <property type="entry name" value="Fucose_isomerase"/>
</dbReference>
<dbReference type="GO" id="GO:0008736">
    <property type="term" value="F:L-fucose isomerase activity"/>
    <property type="evidence" value="ECO:0007669"/>
    <property type="project" value="InterPro"/>
</dbReference>
<dbReference type="Proteomes" id="UP000777784">
    <property type="component" value="Unassembled WGS sequence"/>
</dbReference>
<reference evidence="3" key="1">
    <citation type="submission" date="2021-05" db="EMBL/GenBank/DDBJ databases">
        <title>Energy efficiency and biological interactions define the core microbiome of deep oligotrophic groundwater.</title>
        <authorList>
            <person name="Mehrshad M."/>
            <person name="Lopez-Fernandez M."/>
            <person name="Bell E."/>
            <person name="Bernier-Latmani R."/>
            <person name="Bertilsson S."/>
            <person name="Dopson M."/>
        </authorList>
    </citation>
    <scope>NUCLEOTIDE SEQUENCE</scope>
    <source>
        <strain evidence="3">Modern_marine.mb.64</strain>
    </source>
</reference>
<accession>A0A948RYJ9</accession>
<evidence type="ECO:0000313" key="3">
    <source>
        <dbReference type="EMBL" id="MBU2691963.1"/>
    </source>
</evidence>
<proteinExistence type="predicted"/>
<dbReference type="GO" id="GO:0019571">
    <property type="term" value="P:D-arabinose catabolic process"/>
    <property type="evidence" value="ECO:0007669"/>
    <property type="project" value="TreeGrafter"/>
</dbReference>
<keyword evidence="1 3" id="KW-0413">Isomerase</keyword>
<dbReference type="EMBL" id="JAHJDP010000078">
    <property type="protein sequence ID" value="MBU2691963.1"/>
    <property type="molecule type" value="Genomic_DNA"/>
</dbReference>
<dbReference type="GO" id="GO:0005737">
    <property type="term" value="C:cytoplasm"/>
    <property type="evidence" value="ECO:0007669"/>
    <property type="project" value="InterPro"/>
</dbReference>
<dbReference type="GO" id="GO:0042355">
    <property type="term" value="P:L-fucose catabolic process"/>
    <property type="evidence" value="ECO:0007669"/>
    <property type="project" value="TreeGrafter"/>
</dbReference>
<name>A0A948RYJ9_UNCEI</name>
<dbReference type="AlphaFoldDB" id="A0A948RYJ9"/>
<organism evidence="3 4">
    <name type="scientific">Eiseniibacteriota bacterium</name>
    <dbReference type="NCBI Taxonomy" id="2212470"/>
    <lineage>
        <taxon>Bacteria</taxon>
        <taxon>Candidatus Eiseniibacteriota</taxon>
    </lineage>
</organism>